<name>A0A832LW06_9BACT</name>
<evidence type="ECO:0000256" key="11">
    <source>
        <dbReference type="HAMAP-Rule" id="MF_00244"/>
    </source>
</evidence>
<comment type="function">
    <text evidence="1 11">Catalyzes the reversible adenylation of nicotinate mononucleotide (NaMN) to nicotinic acid adenine dinucleotide (NaAD).</text>
</comment>
<evidence type="ECO:0000256" key="10">
    <source>
        <dbReference type="ARBA" id="ARBA00048721"/>
    </source>
</evidence>
<dbReference type="Pfam" id="PF01467">
    <property type="entry name" value="CTP_transf_like"/>
    <property type="match status" value="1"/>
</dbReference>
<comment type="caution">
    <text evidence="13">The sequence shown here is derived from an EMBL/GenBank/DDBJ whole genome shotgun (WGS) entry which is preliminary data.</text>
</comment>
<dbReference type="NCBIfam" id="TIGR00125">
    <property type="entry name" value="cyt_tran_rel"/>
    <property type="match status" value="1"/>
</dbReference>
<dbReference type="NCBIfam" id="TIGR00482">
    <property type="entry name" value="nicotinate (nicotinamide) nucleotide adenylyltransferase"/>
    <property type="match status" value="1"/>
</dbReference>
<dbReference type="InterPro" id="IPR004821">
    <property type="entry name" value="Cyt_trans-like"/>
</dbReference>
<evidence type="ECO:0000256" key="2">
    <source>
        <dbReference type="ARBA" id="ARBA00005019"/>
    </source>
</evidence>
<feature type="domain" description="Cytidyltransferase-like" evidence="12">
    <location>
        <begin position="10"/>
        <end position="180"/>
    </location>
</feature>
<comment type="pathway">
    <text evidence="2 11">Cofactor biosynthesis; NAD(+) biosynthesis; deamido-NAD(+) from nicotinate D-ribonucleotide: step 1/1.</text>
</comment>
<keyword evidence="5 11" id="KW-0808">Transferase</keyword>
<dbReference type="NCBIfam" id="NF000840">
    <property type="entry name" value="PRK00071.1-3"/>
    <property type="match status" value="1"/>
</dbReference>
<evidence type="ECO:0000256" key="5">
    <source>
        <dbReference type="ARBA" id="ARBA00022679"/>
    </source>
</evidence>
<evidence type="ECO:0000256" key="3">
    <source>
        <dbReference type="ARBA" id="ARBA00009014"/>
    </source>
</evidence>
<keyword evidence="4 11" id="KW-0662">Pyridine nucleotide biosynthesis</keyword>
<dbReference type="EC" id="2.7.7.18" evidence="11"/>
<proteinExistence type="inferred from homology"/>
<dbReference type="InterPro" id="IPR014729">
    <property type="entry name" value="Rossmann-like_a/b/a_fold"/>
</dbReference>
<sequence>MDKSGPKIGLFGGTFDPPHLAHLRVAEEVKEAFSLEEIWFIPAGYPPHKEREPLPFEDRLTMLTLATKNNPAFKVLDLERQAKPSYTLLTLQRLTTLFPGYHFYLLLGWDAFMEIETWWHYEEFLHYVDIIVFSRGVGPWKEAPLLVKQRALQIWGDRALERVTFLEVFPFPLSSTLIRALLKEKKSVRYLVPEEVFLYIEEKNLYREP</sequence>
<keyword evidence="7 11" id="KW-0547">Nucleotide-binding</keyword>
<keyword evidence="6 11" id="KW-0548">Nucleotidyltransferase</keyword>
<evidence type="ECO:0000259" key="12">
    <source>
        <dbReference type="Pfam" id="PF01467"/>
    </source>
</evidence>
<keyword evidence="8 11" id="KW-0067">ATP-binding</keyword>
<evidence type="ECO:0000256" key="6">
    <source>
        <dbReference type="ARBA" id="ARBA00022695"/>
    </source>
</evidence>
<dbReference type="Gene3D" id="3.40.50.620">
    <property type="entry name" value="HUPs"/>
    <property type="match status" value="1"/>
</dbReference>
<evidence type="ECO:0000256" key="9">
    <source>
        <dbReference type="ARBA" id="ARBA00023027"/>
    </source>
</evidence>
<reference evidence="13" key="1">
    <citation type="journal article" date="2020" name="mSystems">
        <title>Genome- and Community-Level Interaction Insights into Carbon Utilization and Element Cycling Functions of Hydrothermarchaeota in Hydrothermal Sediment.</title>
        <authorList>
            <person name="Zhou Z."/>
            <person name="Liu Y."/>
            <person name="Xu W."/>
            <person name="Pan J."/>
            <person name="Luo Z.H."/>
            <person name="Li M."/>
        </authorList>
    </citation>
    <scope>NUCLEOTIDE SEQUENCE [LARGE SCALE GENOMIC DNA]</scope>
    <source>
        <strain evidence="13">SpSt-605</strain>
    </source>
</reference>
<evidence type="ECO:0000313" key="13">
    <source>
        <dbReference type="EMBL" id="HGV54894.1"/>
    </source>
</evidence>
<dbReference type="GO" id="GO:0005524">
    <property type="term" value="F:ATP binding"/>
    <property type="evidence" value="ECO:0007669"/>
    <property type="project" value="UniProtKB-KW"/>
</dbReference>
<dbReference type="CDD" id="cd02165">
    <property type="entry name" value="NMNAT"/>
    <property type="match status" value="1"/>
</dbReference>
<dbReference type="SUPFAM" id="SSF52374">
    <property type="entry name" value="Nucleotidylyl transferase"/>
    <property type="match status" value="1"/>
</dbReference>
<comment type="catalytic activity">
    <reaction evidence="10 11">
        <text>nicotinate beta-D-ribonucleotide + ATP + H(+) = deamido-NAD(+) + diphosphate</text>
        <dbReference type="Rhea" id="RHEA:22860"/>
        <dbReference type="ChEBI" id="CHEBI:15378"/>
        <dbReference type="ChEBI" id="CHEBI:30616"/>
        <dbReference type="ChEBI" id="CHEBI:33019"/>
        <dbReference type="ChEBI" id="CHEBI:57502"/>
        <dbReference type="ChEBI" id="CHEBI:58437"/>
        <dbReference type="EC" id="2.7.7.18"/>
    </reaction>
</comment>
<evidence type="ECO:0000256" key="8">
    <source>
        <dbReference type="ARBA" id="ARBA00022840"/>
    </source>
</evidence>
<evidence type="ECO:0000256" key="7">
    <source>
        <dbReference type="ARBA" id="ARBA00022741"/>
    </source>
</evidence>
<dbReference type="HAMAP" id="MF_00244">
    <property type="entry name" value="NaMN_adenylyltr"/>
    <property type="match status" value="1"/>
</dbReference>
<dbReference type="PANTHER" id="PTHR39321:SF3">
    <property type="entry name" value="PHOSPHOPANTETHEINE ADENYLYLTRANSFERASE"/>
    <property type="match status" value="1"/>
</dbReference>
<protein>
    <recommendedName>
        <fullName evidence="11">Probable nicotinate-nucleotide adenylyltransferase</fullName>
        <ecNumber evidence="11">2.7.7.18</ecNumber>
    </recommendedName>
    <alternativeName>
        <fullName evidence="11">Deamido-NAD(+) diphosphorylase</fullName>
    </alternativeName>
    <alternativeName>
        <fullName evidence="11">Deamido-NAD(+) pyrophosphorylase</fullName>
    </alternativeName>
    <alternativeName>
        <fullName evidence="11">Nicotinate mononucleotide adenylyltransferase</fullName>
        <shortName evidence="11">NaMN adenylyltransferase</shortName>
    </alternativeName>
</protein>
<dbReference type="GO" id="GO:0004515">
    <property type="term" value="F:nicotinate-nucleotide adenylyltransferase activity"/>
    <property type="evidence" value="ECO:0007669"/>
    <property type="project" value="UniProtKB-UniRule"/>
</dbReference>
<evidence type="ECO:0000256" key="1">
    <source>
        <dbReference type="ARBA" id="ARBA00002324"/>
    </source>
</evidence>
<dbReference type="EMBL" id="DSZU01000031">
    <property type="protein sequence ID" value="HGV54894.1"/>
    <property type="molecule type" value="Genomic_DNA"/>
</dbReference>
<dbReference type="GO" id="GO:0009435">
    <property type="term" value="P:NAD+ biosynthetic process"/>
    <property type="evidence" value="ECO:0007669"/>
    <property type="project" value="UniProtKB-UniRule"/>
</dbReference>
<accession>A0A832LW06</accession>
<gene>
    <name evidence="11 13" type="primary">nadD</name>
    <name evidence="13" type="ORF">ENT73_02225</name>
</gene>
<dbReference type="UniPathway" id="UPA00253">
    <property type="reaction ID" value="UER00332"/>
</dbReference>
<dbReference type="InterPro" id="IPR005248">
    <property type="entry name" value="NadD/NMNAT"/>
</dbReference>
<evidence type="ECO:0000256" key="4">
    <source>
        <dbReference type="ARBA" id="ARBA00022642"/>
    </source>
</evidence>
<dbReference type="PANTHER" id="PTHR39321">
    <property type="entry name" value="NICOTINATE-NUCLEOTIDE ADENYLYLTRANSFERASE-RELATED"/>
    <property type="match status" value="1"/>
</dbReference>
<organism evidence="13">
    <name type="scientific">Caldimicrobium thiodismutans</name>
    <dbReference type="NCBI Taxonomy" id="1653476"/>
    <lineage>
        <taxon>Bacteria</taxon>
        <taxon>Pseudomonadati</taxon>
        <taxon>Thermodesulfobacteriota</taxon>
        <taxon>Thermodesulfobacteria</taxon>
        <taxon>Thermodesulfobacteriales</taxon>
        <taxon>Thermodesulfobacteriaceae</taxon>
        <taxon>Caldimicrobium</taxon>
    </lineage>
</organism>
<keyword evidence="9 11" id="KW-0520">NAD</keyword>
<comment type="similarity">
    <text evidence="3 11">Belongs to the NadD family.</text>
</comment>
<dbReference type="AlphaFoldDB" id="A0A832LW06"/>